<comment type="caution">
    <text evidence="2">The sequence shown here is derived from an EMBL/GenBank/DDBJ whole genome shotgun (WGS) entry which is preliminary data.</text>
</comment>
<gene>
    <name evidence="2" type="ORF">QO034_16650</name>
</gene>
<keyword evidence="1" id="KW-0812">Transmembrane</keyword>
<keyword evidence="1" id="KW-0472">Membrane</keyword>
<dbReference type="EMBL" id="JASNJE010000023">
    <property type="protein sequence ID" value="MDK3074723.1"/>
    <property type="molecule type" value="Genomic_DNA"/>
</dbReference>
<evidence type="ECO:0000256" key="1">
    <source>
        <dbReference type="SAM" id="Phobius"/>
    </source>
</evidence>
<evidence type="ECO:0000313" key="2">
    <source>
        <dbReference type="EMBL" id="MDK3074723.1"/>
    </source>
</evidence>
<keyword evidence="3" id="KW-1185">Reference proteome</keyword>
<keyword evidence="1" id="KW-1133">Transmembrane helix</keyword>
<protein>
    <submittedName>
        <fullName evidence="2">Uncharacterized protein</fullName>
    </submittedName>
</protein>
<name>A0ABT7FHX9_9RHOB</name>
<dbReference type="Proteomes" id="UP001227126">
    <property type="component" value="Unassembled WGS sequence"/>
</dbReference>
<dbReference type="RefSeq" id="WP_284486652.1">
    <property type="nucleotide sequence ID" value="NZ_JASNJE010000023.1"/>
</dbReference>
<organism evidence="2 3">
    <name type="scientific">Sedimentitalea xiamensis</name>
    <dbReference type="NCBI Taxonomy" id="3050037"/>
    <lineage>
        <taxon>Bacteria</taxon>
        <taxon>Pseudomonadati</taxon>
        <taxon>Pseudomonadota</taxon>
        <taxon>Alphaproteobacteria</taxon>
        <taxon>Rhodobacterales</taxon>
        <taxon>Paracoccaceae</taxon>
        <taxon>Sedimentitalea</taxon>
    </lineage>
</organism>
<accession>A0ABT7FHX9</accession>
<sequence length="121" mass="13440">MQFVQGMTSLSGNLFQMAIGQFELFKYAHQKVGLVSVFLAAEVARITETFFALLLISVRKFFLAAVGYFGILHIEPRQFFAQIRDDQSFGGLSGLNHCNTASSTYQVTRKATHSSAKLPNL</sequence>
<proteinExistence type="predicted"/>
<feature type="transmembrane region" description="Helical" evidence="1">
    <location>
        <begin position="50"/>
        <end position="74"/>
    </location>
</feature>
<reference evidence="2 3" key="1">
    <citation type="submission" date="2023-05" db="EMBL/GenBank/DDBJ databases">
        <title>Sedimentitalea sp. nov. JM2-8.</title>
        <authorList>
            <person name="Huang J."/>
        </authorList>
    </citation>
    <scope>NUCLEOTIDE SEQUENCE [LARGE SCALE GENOMIC DNA]</scope>
    <source>
        <strain evidence="2 3">JM2-8</strain>
    </source>
</reference>
<evidence type="ECO:0000313" key="3">
    <source>
        <dbReference type="Proteomes" id="UP001227126"/>
    </source>
</evidence>